<evidence type="ECO:0000256" key="6">
    <source>
        <dbReference type="HAMAP-Rule" id="MF_02124"/>
    </source>
</evidence>
<comment type="subunit">
    <text evidence="1 6">Homodimer.</text>
</comment>
<protein>
    <recommendedName>
        <fullName evidence="6">Alpha-1,4-glucan:maltose-1-phosphate maltosyltransferase</fullName>
        <shortName evidence="6">GMPMT</shortName>
        <ecNumber evidence="6">2.4.99.16</ecNumber>
    </recommendedName>
    <alternativeName>
        <fullName evidence="6">(1-&gt;4)-alpha-D-glucan:maltose-1-phosphate alpha-D-maltosyltransferase</fullName>
    </alternativeName>
</protein>
<evidence type="ECO:0000313" key="9">
    <source>
        <dbReference type="Proteomes" id="UP001243420"/>
    </source>
</evidence>
<dbReference type="EC" id="2.4.99.16" evidence="6"/>
<feature type="domain" description="Glycosyl hydrolase family 13 catalytic" evidence="7">
    <location>
        <begin position="213"/>
        <end position="549"/>
    </location>
</feature>
<feature type="binding site" evidence="6">
    <location>
        <position position="260"/>
    </location>
    <ligand>
        <name>alpha-maltose 1-phosphate</name>
        <dbReference type="ChEBI" id="CHEBI:63576"/>
    </ligand>
</feature>
<comment type="similarity">
    <text evidence="6">Belongs to the glycosyl hydrolase 13 family. GlgE subfamily.</text>
</comment>
<evidence type="ECO:0000313" key="8">
    <source>
        <dbReference type="EMBL" id="WGH77159.1"/>
    </source>
</evidence>
<dbReference type="Gene3D" id="2.60.40.1180">
    <property type="entry name" value="Golgi alpha-mannosidase II"/>
    <property type="match status" value="1"/>
</dbReference>
<dbReference type="InterPro" id="IPR006047">
    <property type="entry name" value="GH13_cat_dom"/>
</dbReference>
<evidence type="ECO:0000256" key="1">
    <source>
        <dbReference type="ARBA" id="ARBA00011738"/>
    </source>
</evidence>
<dbReference type="InterPro" id="IPR021828">
    <property type="entry name" value="GlgE_dom_N/S"/>
</dbReference>
<feature type="site" description="Transition state stabilizer" evidence="6">
    <location>
        <position position="481"/>
    </location>
</feature>
<dbReference type="PANTHER" id="PTHR47786">
    <property type="entry name" value="ALPHA-1,4-GLUCAN:MALTOSE-1-PHOSPHATE MALTOSYLTRANSFERASE"/>
    <property type="match status" value="1"/>
</dbReference>
<dbReference type="Pfam" id="PF21702">
    <property type="entry name" value="GLGE_C"/>
    <property type="match status" value="1"/>
</dbReference>
<dbReference type="Pfam" id="PF11896">
    <property type="entry name" value="GlgE_dom_N_S"/>
    <property type="match status" value="1"/>
</dbReference>
<feature type="active site" description="Proton donor" evidence="6">
    <location>
        <position position="423"/>
    </location>
</feature>
<evidence type="ECO:0000256" key="4">
    <source>
        <dbReference type="ARBA" id="ARBA00023277"/>
    </source>
</evidence>
<keyword evidence="4 6" id="KW-0119">Carbohydrate metabolism</keyword>
<dbReference type="RefSeq" id="WP_279963733.1">
    <property type="nucleotide sequence ID" value="NZ_CP122537.1"/>
</dbReference>
<feature type="active site" description="Nucleophile" evidence="6">
    <location>
        <position position="394"/>
    </location>
</feature>
<evidence type="ECO:0000256" key="3">
    <source>
        <dbReference type="ARBA" id="ARBA00022679"/>
    </source>
</evidence>
<evidence type="ECO:0000256" key="5">
    <source>
        <dbReference type="ARBA" id="ARBA00048735"/>
    </source>
</evidence>
<feature type="binding site" evidence="6">
    <location>
        <begin position="534"/>
        <end position="535"/>
    </location>
    <ligand>
        <name>alpha-maltose 1-phosphate</name>
        <dbReference type="ChEBI" id="CHEBI:63576"/>
    </ligand>
</feature>
<reference evidence="8 9" key="1">
    <citation type="submission" date="2023-04" db="EMBL/GenBank/DDBJ databases">
        <title>Jannaschia ovalis sp. nov., a marine bacterium isolated from sea tidal flat.</title>
        <authorList>
            <person name="Kwon D.Y."/>
            <person name="Kim J.-J."/>
        </authorList>
    </citation>
    <scope>NUCLEOTIDE SEQUENCE [LARGE SCALE GENOMIC DNA]</scope>
    <source>
        <strain evidence="8 9">GRR-S6-38</strain>
    </source>
</reference>
<dbReference type="InterPro" id="IPR017853">
    <property type="entry name" value="GH"/>
</dbReference>
<comment type="caution">
    <text evidence="6">Lacks conserved residue(s) required for the propagation of feature annotation.</text>
</comment>
<dbReference type="CDD" id="cd11344">
    <property type="entry name" value="AmyAc_GlgE_like"/>
    <property type="match status" value="1"/>
</dbReference>
<keyword evidence="9" id="KW-1185">Reference proteome</keyword>
<keyword evidence="3 6" id="KW-0808">Transferase</keyword>
<dbReference type="Gene3D" id="1.20.58.80">
    <property type="entry name" value="Phosphotransferase system, lactose/cellobiose-type IIA subunit"/>
    <property type="match status" value="1"/>
</dbReference>
<dbReference type="InterPro" id="IPR013783">
    <property type="entry name" value="Ig-like_fold"/>
</dbReference>
<dbReference type="Gene3D" id="3.20.20.80">
    <property type="entry name" value="Glycosidases"/>
    <property type="match status" value="1"/>
</dbReference>
<dbReference type="SUPFAM" id="SSF51445">
    <property type="entry name" value="(Trans)glycosidases"/>
    <property type="match status" value="1"/>
</dbReference>
<dbReference type="InterPro" id="IPR049171">
    <property type="entry name" value="GLGE_C"/>
</dbReference>
<evidence type="ECO:0000256" key="2">
    <source>
        <dbReference type="ARBA" id="ARBA00022676"/>
    </source>
</evidence>
<dbReference type="EMBL" id="CP122537">
    <property type="protein sequence ID" value="WGH77159.1"/>
    <property type="molecule type" value="Genomic_DNA"/>
</dbReference>
<gene>
    <name evidence="6" type="primary">glgE</name>
    <name evidence="8" type="ORF">P8627_08805</name>
</gene>
<dbReference type="Proteomes" id="UP001243420">
    <property type="component" value="Chromosome"/>
</dbReference>
<dbReference type="HAMAP" id="MF_02124">
    <property type="entry name" value="GlgE"/>
    <property type="match status" value="1"/>
</dbReference>
<dbReference type="SMART" id="SM00642">
    <property type="entry name" value="Aamy"/>
    <property type="match status" value="1"/>
</dbReference>
<comment type="function">
    <text evidence="6">Maltosyltransferase that uses maltose 1-phosphate (M1P) as the sugar donor to elongate linear or branched alpha-(1-&gt;4)-glucans. Is involved in a branched alpha-glucan biosynthetic pathway from trehalose, together with TreS, Mak and GlgB.</text>
</comment>
<dbReference type="InterPro" id="IPR013780">
    <property type="entry name" value="Glyco_hydro_b"/>
</dbReference>
<dbReference type="PANTHER" id="PTHR47786:SF2">
    <property type="entry name" value="GLYCOSYL HYDROLASE FAMILY 13 CATALYTIC DOMAIN-CONTAINING PROTEIN"/>
    <property type="match status" value="1"/>
</dbReference>
<sequence>MTRQPKAVTKAPKSAKRADPPAALTSVRLAIEAIEPAVDAGRFAAKVVADWPVAIAADIFADGHEVLGAAALIDLPGREPSEIALTHAVNDRWTGEARFDGPGPAHFTILAWRDVFATWARDTGKKVAAGQSVATELQEARDILKGIRARGADGEALKALRAAAKGKDAQHALLSEETAALMQRIGPRANLTQSPPMPVWVDREAAAFSAWYELFPRSWGGDGRHGTFADVETHLGYVTDLGFDTLYFPPIHPIGRTNRKGKNNTLTAAPGDVGSPYAIGSPEGGHMAVHPELGTLADFDRLVAKANDAGLDVALDIALNASPDHPWIAEHPEWFEWRPDGTIKYAENPPKKYEDIVNFRYYMDDGSPNLPFWHAVLDMFLFWAEHGVVSFRVDNPHTKPFPFWEWLIAEVRKTHPEAVFLAEAFTRPKVMKRLAKLGYNQSYSYFTWRNAKQELAEYLTELTTTECADYMRVNFFVNTPDINPVMLQTSGRPGFRTRAILAAGLAGNWGLYSGFEFCEGAPMPGKEEYLDSEKYQLRHRDLDAADNIKDDVRLINRIRREQPAMRDMRNLSFVPAHDDRVLSWLRHDPATGNAVLFHVLLDPHAGAEFGFEVPLWEFGLPEDASIEVQDLIHGNSFTWHGRDHRLALDPWNRPYAIWKLTPPGAAR</sequence>
<dbReference type="InterPro" id="IPR026585">
    <property type="entry name" value="GlgE"/>
</dbReference>
<keyword evidence="2 6" id="KW-0328">Glycosyltransferase</keyword>
<feature type="binding site" evidence="6">
    <location>
        <position position="395"/>
    </location>
    <ligand>
        <name>alpha-maltose 1-phosphate</name>
        <dbReference type="ChEBI" id="CHEBI:63576"/>
    </ligand>
</feature>
<feature type="binding site" evidence="6">
    <location>
        <position position="355"/>
    </location>
    <ligand>
        <name>alpha-maltose 1-phosphate</name>
        <dbReference type="ChEBI" id="CHEBI:63576"/>
    </ligand>
</feature>
<dbReference type="Gene3D" id="2.60.40.10">
    <property type="entry name" value="Immunoglobulins"/>
    <property type="match status" value="1"/>
</dbReference>
<comment type="catalytic activity">
    <reaction evidence="5 6">
        <text>alpha-maltose 1-phosphate + [(1-&gt;4)-alpha-D-glucosyl](n) = [(1-&gt;4)-alpha-D-glucosyl](n+2) + phosphate</text>
        <dbReference type="Rhea" id="RHEA:42692"/>
        <dbReference type="Rhea" id="RHEA-COMP:9584"/>
        <dbReference type="Rhea" id="RHEA-COMP:10183"/>
        <dbReference type="ChEBI" id="CHEBI:15444"/>
        <dbReference type="ChEBI" id="CHEBI:43474"/>
        <dbReference type="ChEBI" id="CHEBI:63576"/>
        <dbReference type="EC" id="2.4.99.16"/>
    </reaction>
</comment>
<evidence type="ECO:0000259" key="7">
    <source>
        <dbReference type="SMART" id="SM00642"/>
    </source>
</evidence>
<name>A0ABY8LAI0_9RHOB</name>
<proteinExistence type="inferred from homology"/>
<accession>A0ABY8LAI0</accession>
<dbReference type="Pfam" id="PF00128">
    <property type="entry name" value="Alpha-amylase"/>
    <property type="match status" value="1"/>
</dbReference>
<organism evidence="8 9">
    <name type="scientific">Jannaschia ovalis</name>
    <dbReference type="NCBI Taxonomy" id="3038773"/>
    <lineage>
        <taxon>Bacteria</taxon>
        <taxon>Pseudomonadati</taxon>
        <taxon>Pseudomonadota</taxon>
        <taxon>Alphaproteobacteria</taxon>
        <taxon>Rhodobacterales</taxon>
        <taxon>Roseobacteraceae</taxon>
        <taxon>Jannaschia</taxon>
    </lineage>
</organism>